<evidence type="ECO:0000313" key="8">
    <source>
        <dbReference type="Proteomes" id="UP000481087"/>
    </source>
</evidence>
<dbReference type="PANTHER" id="PTHR43649">
    <property type="entry name" value="ARABINOSE-BINDING PROTEIN-RELATED"/>
    <property type="match status" value="1"/>
</dbReference>
<sequence>MKTWKKRAVTTATLTLACGCLLVACSNNSSKKEGETPAATQKKGNISVTIYDRGNIPQGMGTIDNNRWTKWLNETGPATAKYVPIPRGESVQKLNILFASGNAPDVIEEFDANFRDQLVQQKQIMPVDELIQKYSTTYKDLMQKYPELKKASTKSDGKQYEFGRVQKLTGFQALFIREDWLKKLGLKEPETVEDLFKVAQAFTENDPDGNGQKDTYGIALSGETGGSISTMFQDVSWVVEGGKLVHDWERAKAAVTFKKRLFDAGLADKDFLTDKNGQKALQDWINGKTGIFVGRTVDPLNYSTYYEPLKKNVPSAEVKAIKLPKSSYGRFAVGVNNPVQMTTVVNAKAKDPEAVMKYIDFMASKSTGEMLRYGTPEVDSAKNANGCYVPKDIQQFSKEVSWNNDFQLLLQQIEMEPCASVASQLDASQPLQKDFIELIKQNNEANLSSDVQYAPITYGEHMPALPEDLKVVNTNVSKISDFYSKAIVSGSSYGVDQAFTDAKDMWQKSGGAKLEEFYLKWYDEKKDTAFLAKDMWKFIKN</sequence>
<comment type="caution">
    <text evidence="7">The sequence shown here is derived from an EMBL/GenBank/DDBJ whole genome shotgun (WGS) entry which is preliminary data.</text>
</comment>
<dbReference type="InterPro" id="IPR050490">
    <property type="entry name" value="Bact_solute-bd_prot1"/>
</dbReference>
<keyword evidence="2 6" id="KW-0732">Signal</keyword>
<evidence type="ECO:0000256" key="1">
    <source>
        <dbReference type="ARBA" id="ARBA00022475"/>
    </source>
</evidence>
<accession>A0A6L8UVY2</accession>
<dbReference type="AlphaFoldDB" id="A0A6L8UVY2"/>
<evidence type="ECO:0000256" key="4">
    <source>
        <dbReference type="ARBA" id="ARBA00023139"/>
    </source>
</evidence>
<dbReference type="RefSeq" id="WP_161405632.1">
    <property type="nucleotide sequence ID" value="NZ_WTUZ01000010.1"/>
</dbReference>
<dbReference type="SUPFAM" id="SSF53850">
    <property type="entry name" value="Periplasmic binding protein-like II"/>
    <property type="match status" value="1"/>
</dbReference>
<keyword evidence="1" id="KW-1003">Cell membrane</keyword>
<proteinExistence type="predicted"/>
<dbReference type="EMBL" id="WTUZ01000010">
    <property type="protein sequence ID" value="MZQ81336.1"/>
    <property type="molecule type" value="Genomic_DNA"/>
</dbReference>
<dbReference type="Proteomes" id="UP000481087">
    <property type="component" value="Unassembled WGS sequence"/>
</dbReference>
<feature type="chain" id="PRO_5026704125" evidence="6">
    <location>
        <begin position="32"/>
        <end position="541"/>
    </location>
</feature>
<name>A0A6L8UVY2_9BACL</name>
<evidence type="ECO:0000256" key="2">
    <source>
        <dbReference type="ARBA" id="ARBA00022729"/>
    </source>
</evidence>
<reference evidence="7 8" key="1">
    <citation type="submission" date="2019-12" db="EMBL/GenBank/DDBJ databases">
        <title>Paenibacillus sp. nov. sp. isolated from soil.</title>
        <authorList>
            <person name="Kim J."/>
            <person name="Jeong S.E."/>
            <person name="Jung H.S."/>
            <person name="Jeon C.O."/>
        </authorList>
    </citation>
    <scope>NUCLEOTIDE SEQUENCE [LARGE SCALE GENOMIC DNA]</scope>
    <source>
        <strain evidence="7 8">5J-6</strain>
    </source>
</reference>
<dbReference type="PROSITE" id="PS51257">
    <property type="entry name" value="PROKAR_LIPOPROTEIN"/>
    <property type="match status" value="1"/>
</dbReference>
<keyword evidence="5" id="KW-0449">Lipoprotein</keyword>
<dbReference type="Pfam" id="PF01547">
    <property type="entry name" value="SBP_bac_1"/>
    <property type="match status" value="1"/>
</dbReference>
<feature type="signal peptide" evidence="6">
    <location>
        <begin position="1"/>
        <end position="31"/>
    </location>
</feature>
<dbReference type="InterPro" id="IPR006059">
    <property type="entry name" value="SBP"/>
</dbReference>
<organism evidence="7 8">
    <name type="scientific">Paenibacillus silvestris</name>
    <dbReference type="NCBI Taxonomy" id="2606219"/>
    <lineage>
        <taxon>Bacteria</taxon>
        <taxon>Bacillati</taxon>
        <taxon>Bacillota</taxon>
        <taxon>Bacilli</taxon>
        <taxon>Bacillales</taxon>
        <taxon>Paenibacillaceae</taxon>
        <taxon>Paenibacillus</taxon>
    </lineage>
</organism>
<evidence type="ECO:0000256" key="6">
    <source>
        <dbReference type="SAM" id="SignalP"/>
    </source>
</evidence>
<dbReference type="Gene3D" id="3.40.190.10">
    <property type="entry name" value="Periplasmic binding protein-like II"/>
    <property type="match status" value="2"/>
</dbReference>
<dbReference type="PANTHER" id="PTHR43649:SF33">
    <property type="entry name" value="POLYGALACTURONAN_RHAMNOGALACTURONAN-BINDING PROTEIN YTCQ"/>
    <property type="match status" value="1"/>
</dbReference>
<evidence type="ECO:0000256" key="5">
    <source>
        <dbReference type="ARBA" id="ARBA00023288"/>
    </source>
</evidence>
<evidence type="ECO:0000256" key="3">
    <source>
        <dbReference type="ARBA" id="ARBA00023136"/>
    </source>
</evidence>
<keyword evidence="3" id="KW-0472">Membrane</keyword>
<gene>
    <name evidence="7" type="ORF">GQF01_04250</name>
</gene>
<keyword evidence="8" id="KW-1185">Reference proteome</keyword>
<keyword evidence="4" id="KW-0564">Palmitate</keyword>
<protein>
    <submittedName>
        <fullName evidence="7">Extracellular solute-binding protein</fullName>
    </submittedName>
</protein>
<evidence type="ECO:0000313" key="7">
    <source>
        <dbReference type="EMBL" id="MZQ81336.1"/>
    </source>
</evidence>